<accession>A0A059W235</accession>
<protein>
    <submittedName>
        <fullName evidence="1">Uncharacterized protein</fullName>
    </submittedName>
</protein>
<dbReference type="STRING" id="68570.DC74_1390"/>
<sequence length="181" mass="19144">MRAPAPFRAPVPAGRRPVVPPAVTLPPAFEALYALHGARYLGYALAHAAEPAASRVLGEAMGEVAIRWADIVRRPNPAACAWTVVSARIRARSGGTGLDPADLTPRLFERVGLRHPALEYDAFVLHDVLGYSVEETAEAMGAEVSRVRYALLAGRGPGRPAVVAHGPAGRLPAAARNTPHE</sequence>
<reference evidence="1 2" key="1">
    <citation type="journal article" date="2019" name="Microbiol. Resour. Announc.">
        <title>Draft Genome Sequence of the Most Traditional epsilon-Poly-l-Lysine Producer, Streptomyces albulus NBRC14147.</title>
        <authorList>
            <person name="Yamanaka K."/>
            <person name="Hamano Y."/>
        </authorList>
    </citation>
    <scope>NUCLEOTIDE SEQUENCE [LARGE SCALE GENOMIC DNA]</scope>
    <source>
        <strain evidence="1 2">NBRC 14147</strain>
    </source>
</reference>
<organism evidence="1 2">
    <name type="scientific">Streptomyces noursei</name>
    <name type="common">Streptomyces albulus</name>
    <dbReference type="NCBI Taxonomy" id="1971"/>
    <lineage>
        <taxon>Bacteria</taxon>
        <taxon>Bacillati</taxon>
        <taxon>Actinomycetota</taxon>
        <taxon>Actinomycetes</taxon>
        <taxon>Kitasatosporales</taxon>
        <taxon>Streptomycetaceae</taxon>
        <taxon>Streptomyces</taxon>
    </lineage>
</organism>
<dbReference type="RefSeq" id="WP_016579064.1">
    <property type="nucleotide sequence ID" value="NZ_BHXC01000006.1"/>
</dbReference>
<gene>
    <name evidence="1" type="ORF">SALB_02193</name>
</gene>
<proteinExistence type="predicted"/>
<comment type="caution">
    <text evidence="1">The sequence shown here is derived from an EMBL/GenBank/DDBJ whole genome shotgun (WGS) entry which is preliminary data.</text>
</comment>
<dbReference type="AlphaFoldDB" id="A0A059W235"/>
<dbReference type="Proteomes" id="UP000288351">
    <property type="component" value="Unassembled WGS sequence"/>
</dbReference>
<evidence type="ECO:0000313" key="2">
    <source>
        <dbReference type="Proteomes" id="UP000288351"/>
    </source>
</evidence>
<dbReference type="EMBL" id="BHXC01000006">
    <property type="protein sequence ID" value="GCB89518.1"/>
    <property type="molecule type" value="Genomic_DNA"/>
</dbReference>
<dbReference type="eggNOG" id="ENOG503082K">
    <property type="taxonomic scope" value="Bacteria"/>
</dbReference>
<evidence type="ECO:0000313" key="1">
    <source>
        <dbReference type="EMBL" id="GCB89518.1"/>
    </source>
</evidence>
<name>A0A059W235_STRNR</name>